<dbReference type="Pfam" id="PF01943">
    <property type="entry name" value="Polysacc_synt"/>
    <property type="match status" value="1"/>
</dbReference>
<keyword evidence="4 5" id="KW-0472">Membrane</keyword>
<feature type="transmembrane region" description="Helical" evidence="5">
    <location>
        <begin position="204"/>
        <end position="223"/>
    </location>
</feature>
<name>A0AA95MQM6_9BACI</name>
<feature type="transmembrane region" description="Helical" evidence="5">
    <location>
        <begin position="377"/>
        <end position="398"/>
    </location>
</feature>
<dbReference type="InterPro" id="IPR052556">
    <property type="entry name" value="PolySynth_Transporter"/>
</dbReference>
<sequence length="481" mass="54200">MSSLKKNFLYVLLQQFVLLGLPFLTIPYISRILGPNGVGHYSYSFSYITLFINVFLLGSNLYAIREIANVKADSQQLSRSFSEIFLIRTGLLTIATVVYFICVPLVWKGDAVFYWQSLHLIGAFFDITWLFQGLEKFKKVVTRNITLKLMGFGSVFIFVKDEHDLVLYTIIMGAAVIIGNLALFYRLNQYVRLTLTNTVFKQHFLQMLILFIPSFSAMIYSVLDKTMLGIMSTTAQVGFYEQSYKIVYMISSLINISGVIMLPRTSSLIAEKKFEKLLQVLRNGVTVTLFLVLPIAFGFLAISKDFVLWFLGDNFKPSGTIAMIMAPIIIFKSLGVVFGSWYFVPMKKNKEYTLPIVFGAVLNFILNLLLIPRYGGAGAAIATTITEGLILAIQVWFLKDVIKLQNRAKYAIMTYLLGSMAMAIILYQFSIYGHFSLLPAILLKVVVGIIVYGAVLGLFREQLALGFVKKIFFFKSKGKSG</sequence>
<organism evidence="6 7">
    <name type="scientific">Neobacillus novalis</name>
    <dbReference type="NCBI Taxonomy" id="220687"/>
    <lineage>
        <taxon>Bacteria</taxon>
        <taxon>Bacillati</taxon>
        <taxon>Bacillota</taxon>
        <taxon>Bacilli</taxon>
        <taxon>Bacillales</taxon>
        <taxon>Bacillaceae</taxon>
        <taxon>Neobacillus</taxon>
    </lineage>
</organism>
<dbReference type="KEGG" id="nnv:QNH39_22980"/>
<dbReference type="Proteomes" id="UP001178288">
    <property type="component" value="Chromosome"/>
</dbReference>
<protein>
    <submittedName>
        <fullName evidence="6">Flippase</fullName>
    </submittedName>
</protein>
<dbReference type="RefSeq" id="WP_066091899.1">
    <property type="nucleotide sequence ID" value="NZ_CP126114.1"/>
</dbReference>
<reference evidence="6" key="1">
    <citation type="submission" date="2023-05" db="EMBL/GenBank/DDBJ databases">
        <title>Comparative genomics of Bacillaceae isolates and their secondary metabolite potential.</title>
        <authorList>
            <person name="Song L."/>
            <person name="Nielsen L.J."/>
            <person name="Mohite O."/>
            <person name="Xu X."/>
            <person name="Weber T."/>
            <person name="Kovacs A.T."/>
        </authorList>
    </citation>
    <scope>NUCLEOTIDE SEQUENCE</scope>
    <source>
        <strain evidence="6">XLM17</strain>
    </source>
</reference>
<evidence type="ECO:0000256" key="1">
    <source>
        <dbReference type="ARBA" id="ARBA00004141"/>
    </source>
</evidence>
<feature type="transmembrane region" description="Helical" evidence="5">
    <location>
        <begin position="85"/>
        <end position="107"/>
    </location>
</feature>
<keyword evidence="3 5" id="KW-1133">Transmembrane helix</keyword>
<dbReference type="PANTHER" id="PTHR43424">
    <property type="entry name" value="LOCUS PUTATIVE PROTEIN 1-RELATED"/>
    <property type="match status" value="1"/>
</dbReference>
<keyword evidence="2 5" id="KW-0812">Transmembrane</keyword>
<dbReference type="EMBL" id="CP126114">
    <property type="protein sequence ID" value="WHY85446.1"/>
    <property type="molecule type" value="Genomic_DNA"/>
</dbReference>
<evidence type="ECO:0000256" key="2">
    <source>
        <dbReference type="ARBA" id="ARBA00022692"/>
    </source>
</evidence>
<dbReference type="GO" id="GO:0016020">
    <property type="term" value="C:membrane"/>
    <property type="evidence" value="ECO:0007669"/>
    <property type="project" value="UniProtKB-SubCell"/>
</dbReference>
<proteinExistence type="predicted"/>
<accession>A0AA95MQM6</accession>
<evidence type="ECO:0000256" key="3">
    <source>
        <dbReference type="ARBA" id="ARBA00022989"/>
    </source>
</evidence>
<feature type="transmembrane region" description="Helical" evidence="5">
    <location>
        <begin position="7"/>
        <end position="29"/>
    </location>
</feature>
<feature type="transmembrane region" description="Helical" evidence="5">
    <location>
        <begin position="351"/>
        <end position="371"/>
    </location>
</feature>
<feature type="transmembrane region" description="Helical" evidence="5">
    <location>
        <begin position="165"/>
        <end position="184"/>
    </location>
</feature>
<evidence type="ECO:0000313" key="6">
    <source>
        <dbReference type="EMBL" id="WHY85446.1"/>
    </source>
</evidence>
<keyword evidence="7" id="KW-1185">Reference proteome</keyword>
<evidence type="ECO:0000256" key="5">
    <source>
        <dbReference type="SAM" id="Phobius"/>
    </source>
</evidence>
<feature type="transmembrane region" description="Helical" evidence="5">
    <location>
        <begin position="410"/>
        <end position="431"/>
    </location>
</feature>
<feature type="transmembrane region" description="Helical" evidence="5">
    <location>
        <begin position="243"/>
        <end position="262"/>
    </location>
</feature>
<feature type="transmembrane region" description="Helical" evidence="5">
    <location>
        <begin position="322"/>
        <end position="344"/>
    </location>
</feature>
<dbReference type="PANTHER" id="PTHR43424:SF1">
    <property type="entry name" value="LOCUS PUTATIVE PROTEIN 1-RELATED"/>
    <property type="match status" value="1"/>
</dbReference>
<evidence type="ECO:0000313" key="7">
    <source>
        <dbReference type="Proteomes" id="UP001178288"/>
    </source>
</evidence>
<comment type="subcellular location">
    <subcellularLocation>
        <location evidence="1">Membrane</location>
        <topology evidence="1">Multi-pass membrane protein</topology>
    </subcellularLocation>
</comment>
<dbReference type="CDD" id="cd13128">
    <property type="entry name" value="MATE_Wzx_like"/>
    <property type="match status" value="1"/>
</dbReference>
<feature type="transmembrane region" description="Helical" evidence="5">
    <location>
        <begin position="437"/>
        <end position="459"/>
    </location>
</feature>
<dbReference type="AlphaFoldDB" id="A0AA95MQM6"/>
<feature type="transmembrane region" description="Helical" evidence="5">
    <location>
        <begin position="113"/>
        <end position="131"/>
    </location>
</feature>
<feature type="transmembrane region" description="Helical" evidence="5">
    <location>
        <begin position="140"/>
        <end position="159"/>
    </location>
</feature>
<feature type="transmembrane region" description="Helical" evidence="5">
    <location>
        <begin position="41"/>
        <end position="64"/>
    </location>
</feature>
<gene>
    <name evidence="6" type="ORF">QNH39_22980</name>
</gene>
<feature type="transmembrane region" description="Helical" evidence="5">
    <location>
        <begin position="283"/>
        <end position="302"/>
    </location>
</feature>
<dbReference type="InterPro" id="IPR002797">
    <property type="entry name" value="Polysacc_synth"/>
</dbReference>
<evidence type="ECO:0000256" key="4">
    <source>
        <dbReference type="ARBA" id="ARBA00023136"/>
    </source>
</evidence>